<keyword evidence="2" id="KW-1185">Reference proteome</keyword>
<gene>
    <name evidence="1" type="ORF">K457DRAFT_24701</name>
</gene>
<evidence type="ECO:0000313" key="2">
    <source>
        <dbReference type="Proteomes" id="UP000078512"/>
    </source>
</evidence>
<dbReference type="EMBL" id="KV442108">
    <property type="protein sequence ID" value="OAQ23804.1"/>
    <property type="molecule type" value="Genomic_DNA"/>
</dbReference>
<protein>
    <submittedName>
        <fullName evidence="1">Uncharacterized protein</fullName>
    </submittedName>
</protein>
<proteinExistence type="predicted"/>
<dbReference type="Proteomes" id="UP000078512">
    <property type="component" value="Unassembled WGS sequence"/>
</dbReference>
<sequence length="147" mass="16823">MAQQVAQQMVQPIPQHNPIWGRPLDLPVHDAKTMIWDIDLRHVPMFPDQIVAAKMLCYDRDLYQWFRVVLTRDGNDARTCRLYVELPYFAPVAGQDYLCNVSSWIEQNVVTGTQIQNNHITRIVLEIMVMGGAQVPGLASPAYAIRF</sequence>
<evidence type="ECO:0000313" key="1">
    <source>
        <dbReference type="EMBL" id="OAQ23804.1"/>
    </source>
</evidence>
<organism evidence="1 2">
    <name type="scientific">Linnemannia elongata AG-77</name>
    <dbReference type="NCBI Taxonomy" id="1314771"/>
    <lineage>
        <taxon>Eukaryota</taxon>
        <taxon>Fungi</taxon>
        <taxon>Fungi incertae sedis</taxon>
        <taxon>Mucoromycota</taxon>
        <taxon>Mortierellomycotina</taxon>
        <taxon>Mortierellomycetes</taxon>
        <taxon>Mortierellales</taxon>
        <taxon>Mortierellaceae</taxon>
        <taxon>Linnemannia</taxon>
    </lineage>
</organism>
<dbReference type="AlphaFoldDB" id="A0A197JHD7"/>
<accession>A0A197JHD7</accession>
<reference evidence="1 2" key="1">
    <citation type="submission" date="2016-05" db="EMBL/GenBank/DDBJ databases">
        <title>Genome sequencing reveals origins of a unique bacterial endosymbiosis in the earliest lineages of terrestrial Fungi.</title>
        <authorList>
            <consortium name="DOE Joint Genome Institute"/>
            <person name="Uehling J."/>
            <person name="Gryganskyi A."/>
            <person name="Hameed K."/>
            <person name="Tschaplinski T."/>
            <person name="Misztal P."/>
            <person name="Wu S."/>
            <person name="Desiro A."/>
            <person name="Vande Pol N."/>
            <person name="Du Z.-Y."/>
            <person name="Zienkiewicz A."/>
            <person name="Zienkiewicz K."/>
            <person name="Morin E."/>
            <person name="Tisserant E."/>
            <person name="Splivallo R."/>
            <person name="Hainaut M."/>
            <person name="Henrissat B."/>
            <person name="Ohm R."/>
            <person name="Kuo A."/>
            <person name="Yan J."/>
            <person name="Lipzen A."/>
            <person name="Nolan M."/>
            <person name="Labutti K."/>
            <person name="Barry K."/>
            <person name="Goldstein A."/>
            <person name="Labbe J."/>
            <person name="Schadt C."/>
            <person name="Tuskan G."/>
            <person name="Grigoriev I."/>
            <person name="Martin F."/>
            <person name="Vilgalys R."/>
            <person name="Bonito G."/>
        </authorList>
    </citation>
    <scope>NUCLEOTIDE SEQUENCE [LARGE SCALE GENOMIC DNA]</scope>
    <source>
        <strain evidence="1 2">AG-77</strain>
    </source>
</reference>
<name>A0A197JHD7_9FUNG</name>